<name>A0A087BBJ8_9BIFI</name>
<accession>A0A087BBJ8</accession>
<keyword evidence="2" id="KW-0472">Membrane</keyword>
<dbReference type="InterPro" id="IPR007921">
    <property type="entry name" value="CHAP_dom"/>
</dbReference>
<dbReference type="STRING" id="1692.BMAGN_0359"/>
<reference evidence="4 5" key="1">
    <citation type="submission" date="2014-03" db="EMBL/GenBank/DDBJ databases">
        <title>Genomics of Bifidobacteria.</title>
        <authorList>
            <person name="Ventura M."/>
            <person name="Milani C."/>
            <person name="Lugli G.A."/>
        </authorList>
    </citation>
    <scope>NUCLEOTIDE SEQUENCE [LARGE SCALE GENOMIC DNA]</scope>
    <source>
        <strain evidence="4 5">LMG 11591</strain>
    </source>
</reference>
<proteinExistence type="predicted"/>
<organism evidence="4 5">
    <name type="scientific">Bifidobacterium magnum</name>
    <dbReference type="NCBI Taxonomy" id="1692"/>
    <lineage>
        <taxon>Bacteria</taxon>
        <taxon>Bacillati</taxon>
        <taxon>Actinomycetota</taxon>
        <taxon>Actinomycetes</taxon>
        <taxon>Bifidobacteriales</taxon>
        <taxon>Bifidobacteriaceae</taxon>
        <taxon>Bifidobacterium</taxon>
    </lineage>
</organism>
<protein>
    <submittedName>
        <fullName evidence="4">N-acetylmuramoyl-L-alanine amidase</fullName>
        <ecNumber evidence="4">3.5.1.28</ecNumber>
    </submittedName>
</protein>
<comment type="caution">
    <text evidence="4">The sequence shown here is derived from an EMBL/GenBank/DDBJ whole genome shotgun (WGS) entry which is preliminary data.</text>
</comment>
<dbReference type="RefSeq" id="WP_026502093.1">
    <property type="nucleotide sequence ID" value="NZ_JGZB01000004.1"/>
</dbReference>
<evidence type="ECO:0000256" key="1">
    <source>
        <dbReference type="SAM" id="MobiDB-lite"/>
    </source>
</evidence>
<dbReference type="EC" id="3.5.1.28" evidence="4"/>
<dbReference type="PROSITE" id="PS50911">
    <property type="entry name" value="CHAP"/>
    <property type="match status" value="1"/>
</dbReference>
<dbReference type="Gene3D" id="3.90.1720.10">
    <property type="entry name" value="endopeptidase domain like (from Nostoc punctiforme)"/>
    <property type="match status" value="1"/>
</dbReference>
<gene>
    <name evidence="4" type="ORF">BMAGN_0359</name>
</gene>
<evidence type="ECO:0000256" key="2">
    <source>
        <dbReference type="SAM" id="Phobius"/>
    </source>
</evidence>
<dbReference type="InterPro" id="IPR038765">
    <property type="entry name" value="Papain-like_cys_pep_sf"/>
</dbReference>
<dbReference type="GO" id="GO:0008745">
    <property type="term" value="F:N-acetylmuramoyl-L-alanine amidase activity"/>
    <property type="evidence" value="ECO:0007669"/>
    <property type="project" value="UniProtKB-EC"/>
</dbReference>
<feature type="domain" description="Peptidase C51" evidence="3">
    <location>
        <begin position="185"/>
        <end position="315"/>
    </location>
</feature>
<feature type="region of interest" description="Disordered" evidence="1">
    <location>
        <begin position="147"/>
        <end position="166"/>
    </location>
</feature>
<dbReference type="Pfam" id="PF05257">
    <property type="entry name" value="CHAP"/>
    <property type="match status" value="1"/>
</dbReference>
<keyword evidence="4" id="KW-0378">Hydrolase</keyword>
<evidence type="ECO:0000259" key="3">
    <source>
        <dbReference type="PROSITE" id="PS50911"/>
    </source>
</evidence>
<dbReference type="SUPFAM" id="SSF54001">
    <property type="entry name" value="Cysteine proteinases"/>
    <property type="match status" value="1"/>
</dbReference>
<dbReference type="eggNOG" id="COG3942">
    <property type="taxonomic scope" value="Bacteria"/>
</dbReference>
<evidence type="ECO:0000313" key="5">
    <source>
        <dbReference type="Proteomes" id="UP000029052"/>
    </source>
</evidence>
<dbReference type="EMBL" id="JGZB01000004">
    <property type="protein sequence ID" value="KFI68398.1"/>
    <property type="molecule type" value="Genomic_DNA"/>
</dbReference>
<evidence type="ECO:0000313" key="4">
    <source>
        <dbReference type="EMBL" id="KFI68398.1"/>
    </source>
</evidence>
<keyword evidence="2" id="KW-1133">Transmembrane helix</keyword>
<dbReference type="Proteomes" id="UP000029052">
    <property type="component" value="Unassembled WGS sequence"/>
</dbReference>
<keyword evidence="2" id="KW-0812">Transmembrane</keyword>
<sequence length="316" mass="33094">MKHAAPKTHKGNGASSLANALFQSSSARGTSRHGAHAAVAVAPMNGIAALDAAVLEKINEVVPRTRRSIRESARAAQRRHTILTSTSLAALVGTAATGIAFANTQDMSSMALPENETTTTQMTRITPEAASRSEAREALVADNVQATSNDGDWSLGSSNTVSDTDAMSKSIANNPQIAKRMSADTNVLPAGFNPNHATGDTGNAYPYGQCTWWAYTRRAQLGLPTGSYFGNAQNWAASASALGYWVDHTAREVGDVVMFSPGQAGASGVYGHVAVVEKVNSDGSVEISESNAKGLGVISNRTFSATEAAQFTYIHY</sequence>
<feature type="transmembrane region" description="Helical" evidence="2">
    <location>
        <begin position="82"/>
        <end position="102"/>
    </location>
</feature>
<keyword evidence="5" id="KW-1185">Reference proteome</keyword>
<dbReference type="AlphaFoldDB" id="A0A087BBJ8"/>